<comment type="similarity">
    <text evidence="1">Belongs to the UDP-glycosyltransferase family.</text>
</comment>
<name>A0A7J0F2Z3_9ERIC</name>
<evidence type="ECO:0000313" key="3">
    <source>
        <dbReference type="EMBL" id="GFY92993.1"/>
    </source>
</evidence>
<dbReference type="AlphaFoldDB" id="A0A7J0F2Z3"/>
<sequence>MISKTSQNLEGLTIATFSDGYDDGFKDVHKVDHFLCEFENRGSQALEEIIGASAKEGHPVTCLVYTMLQHMGSQTGAHTFHIQSAILWIQPATVFDIYYFYFNGYGDNIRKIIDDYPSPLYWITISATADSP</sequence>
<dbReference type="OrthoDB" id="5835829at2759"/>
<evidence type="ECO:0000313" key="4">
    <source>
        <dbReference type="Proteomes" id="UP000585474"/>
    </source>
</evidence>
<dbReference type="PANTHER" id="PTHR11926:SF870">
    <property type="entry name" value="UDP-GLYCOSYLTRANSFERASE 75B1"/>
    <property type="match status" value="1"/>
</dbReference>
<dbReference type="GO" id="GO:0080043">
    <property type="term" value="F:quercetin 3-O-glucosyltransferase activity"/>
    <property type="evidence" value="ECO:0007669"/>
    <property type="project" value="TreeGrafter"/>
</dbReference>
<keyword evidence="2" id="KW-0808">Transferase</keyword>
<organism evidence="3 4">
    <name type="scientific">Actinidia rufa</name>
    <dbReference type="NCBI Taxonomy" id="165716"/>
    <lineage>
        <taxon>Eukaryota</taxon>
        <taxon>Viridiplantae</taxon>
        <taxon>Streptophyta</taxon>
        <taxon>Embryophyta</taxon>
        <taxon>Tracheophyta</taxon>
        <taxon>Spermatophyta</taxon>
        <taxon>Magnoliopsida</taxon>
        <taxon>eudicotyledons</taxon>
        <taxon>Gunneridae</taxon>
        <taxon>Pentapetalae</taxon>
        <taxon>asterids</taxon>
        <taxon>Ericales</taxon>
        <taxon>Actinidiaceae</taxon>
        <taxon>Actinidia</taxon>
    </lineage>
</organism>
<evidence type="ECO:0000256" key="2">
    <source>
        <dbReference type="ARBA" id="ARBA00022676"/>
    </source>
</evidence>
<protein>
    <submittedName>
        <fullName evidence="3">Uncharacterized protein</fullName>
    </submittedName>
</protein>
<keyword evidence="2" id="KW-0328">Glycosyltransferase</keyword>
<dbReference type="PANTHER" id="PTHR11926">
    <property type="entry name" value="GLUCOSYL/GLUCURONOSYL TRANSFERASES"/>
    <property type="match status" value="1"/>
</dbReference>
<evidence type="ECO:0000256" key="1">
    <source>
        <dbReference type="ARBA" id="ARBA00009995"/>
    </source>
</evidence>
<proteinExistence type="inferred from homology"/>
<dbReference type="Proteomes" id="UP000585474">
    <property type="component" value="Unassembled WGS sequence"/>
</dbReference>
<dbReference type="EMBL" id="BJWL01000008">
    <property type="protein sequence ID" value="GFY92993.1"/>
    <property type="molecule type" value="Genomic_DNA"/>
</dbReference>
<gene>
    <name evidence="3" type="ORF">Acr_08g0013890</name>
</gene>
<keyword evidence="4" id="KW-1185">Reference proteome</keyword>
<dbReference type="GO" id="GO:0080044">
    <property type="term" value="F:quercetin 7-O-glucosyltransferase activity"/>
    <property type="evidence" value="ECO:0007669"/>
    <property type="project" value="TreeGrafter"/>
</dbReference>
<reference evidence="3 4" key="1">
    <citation type="submission" date="2019-07" db="EMBL/GenBank/DDBJ databases">
        <title>De Novo Assembly of kiwifruit Actinidia rufa.</title>
        <authorList>
            <person name="Sugita-Konishi S."/>
            <person name="Sato K."/>
            <person name="Mori E."/>
            <person name="Abe Y."/>
            <person name="Kisaki G."/>
            <person name="Hamano K."/>
            <person name="Suezawa K."/>
            <person name="Otani M."/>
            <person name="Fukuda T."/>
            <person name="Manabe T."/>
            <person name="Gomi K."/>
            <person name="Tabuchi M."/>
            <person name="Akimitsu K."/>
            <person name="Kataoka I."/>
        </authorList>
    </citation>
    <scope>NUCLEOTIDE SEQUENCE [LARGE SCALE GENOMIC DNA]</scope>
    <source>
        <strain evidence="4">cv. Fuchu</strain>
    </source>
</reference>
<comment type="caution">
    <text evidence="3">The sequence shown here is derived from an EMBL/GenBank/DDBJ whole genome shotgun (WGS) entry which is preliminary data.</text>
</comment>
<accession>A0A7J0F2Z3</accession>
<dbReference type="Gene3D" id="3.40.50.2000">
    <property type="entry name" value="Glycogen Phosphorylase B"/>
    <property type="match status" value="1"/>
</dbReference>
<dbReference type="SUPFAM" id="SSF53756">
    <property type="entry name" value="UDP-Glycosyltransferase/glycogen phosphorylase"/>
    <property type="match status" value="1"/>
</dbReference>